<proteinExistence type="predicted"/>
<sequence length="232" mass="26035">MDCLWREKHRMIFAIDRVLDETYAALPTPSGQTIQMILINLRNRPLSRSNISSMSQSILSLYHSLITGAKDFPVISCESAFISSVITTPFPNTKHSQKENNMPCPLMLQPAGVVVPAEGSGSSPPITWTPVHPEKAELRALRADRRNCVRIMEFYGSSFTRVISPVYRTDGSELTNCWRVTDYSADGNTLMSVHCRFNKETTRFAAAQREWSGGEEDDSSSSLPPPRMHLRL</sequence>
<dbReference type="Proteomes" id="UP001187415">
    <property type="component" value="Unassembled WGS sequence"/>
</dbReference>
<evidence type="ECO:0000313" key="3">
    <source>
        <dbReference type="Proteomes" id="UP001187415"/>
    </source>
</evidence>
<feature type="region of interest" description="Disordered" evidence="1">
    <location>
        <begin position="208"/>
        <end position="232"/>
    </location>
</feature>
<reference evidence="2" key="1">
    <citation type="submission" date="2023-07" db="EMBL/GenBank/DDBJ databases">
        <title>Chromosome-level Genome Assembly of Striped Snakehead (Channa striata).</title>
        <authorList>
            <person name="Liu H."/>
        </authorList>
    </citation>
    <scope>NUCLEOTIDE SEQUENCE</scope>
    <source>
        <strain evidence="2">Gz</strain>
        <tissue evidence="2">Muscle</tissue>
    </source>
</reference>
<keyword evidence="3" id="KW-1185">Reference proteome</keyword>
<dbReference type="EMBL" id="JAUPFM010000016">
    <property type="protein sequence ID" value="KAK2826303.1"/>
    <property type="molecule type" value="Genomic_DNA"/>
</dbReference>
<feature type="compositionally biased region" description="Pro residues" evidence="1">
    <location>
        <begin position="223"/>
        <end position="232"/>
    </location>
</feature>
<accession>A0AA88LXT3</accession>
<evidence type="ECO:0000256" key="1">
    <source>
        <dbReference type="SAM" id="MobiDB-lite"/>
    </source>
</evidence>
<organism evidence="2 3">
    <name type="scientific">Channa striata</name>
    <name type="common">Snakehead murrel</name>
    <name type="synonym">Ophicephalus striatus</name>
    <dbReference type="NCBI Taxonomy" id="64152"/>
    <lineage>
        <taxon>Eukaryota</taxon>
        <taxon>Metazoa</taxon>
        <taxon>Chordata</taxon>
        <taxon>Craniata</taxon>
        <taxon>Vertebrata</taxon>
        <taxon>Euteleostomi</taxon>
        <taxon>Actinopterygii</taxon>
        <taxon>Neopterygii</taxon>
        <taxon>Teleostei</taxon>
        <taxon>Neoteleostei</taxon>
        <taxon>Acanthomorphata</taxon>
        <taxon>Anabantaria</taxon>
        <taxon>Anabantiformes</taxon>
        <taxon>Channoidei</taxon>
        <taxon>Channidae</taxon>
        <taxon>Channa</taxon>
    </lineage>
</organism>
<dbReference type="AlphaFoldDB" id="A0AA88LXT3"/>
<name>A0AA88LXT3_CHASR</name>
<gene>
    <name evidence="2" type="ORF">Q5P01_020517</name>
</gene>
<protein>
    <submittedName>
        <fullName evidence="2">Uncharacterized protein</fullName>
    </submittedName>
</protein>
<comment type="caution">
    <text evidence="2">The sequence shown here is derived from an EMBL/GenBank/DDBJ whole genome shotgun (WGS) entry which is preliminary data.</text>
</comment>
<evidence type="ECO:0000313" key="2">
    <source>
        <dbReference type="EMBL" id="KAK2826303.1"/>
    </source>
</evidence>